<evidence type="ECO:0000313" key="8">
    <source>
        <dbReference type="EMBL" id="STO09345.1"/>
    </source>
</evidence>
<dbReference type="GO" id="GO:0005886">
    <property type="term" value="C:plasma membrane"/>
    <property type="evidence" value="ECO:0007669"/>
    <property type="project" value="UniProtKB-SubCell"/>
</dbReference>
<dbReference type="EMBL" id="UGGP01000001">
    <property type="protein sequence ID" value="STO09345.1"/>
    <property type="molecule type" value="Genomic_DNA"/>
</dbReference>
<feature type="domain" description="SSD" evidence="7">
    <location>
        <begin position="187"/>
        <end position="316"/>
    </location>
</feature>
<evidence type="ECO:0000256" key="4">
    <source>
        <dbReference type="ARBA" id="ARBA00022989"/>
    </source>
</evidence>
<dbReference type="Proteomes" id="UP000254060">
    <property type="component" value="Unassembled WGS sequence"/>
</dbReference>
<feature type="transmembrane region" description="Helical" evidence="6">
    <location>
        <begin position="162"/>
        <end position="181"/>
    </location>
</feature>
<feature type="transmembrane region" description="Helical" evidence="6">
    <location>
        <begin position="526"/>
        <end position="545"/>
    </location>
</feature>
<feature type="transmembrane region" description="Helical" evidence="6">
    <location>
        <begin position="291"/>
        <end position="318"/>
    </location>
</feature>
<dbReference type="PANTHER" id="PTHR33406">
    <property type="entry name" value="MEMBRANE PROTEIN MJ1562-RELATED"/>
    <property type="match status" value="1"/>
</dbReference>
<evidence type="ECO:0000256" key="5">
    <source>
        <dbReference type="ARBA" id="ARBA00023136"/>
    </source>
</evidence>
<keyword evidence="2" id="KW-1003">Cell membrane</keyword>
<feature type="transmembrane region" description="Helical" evidence="6">
    <location>
        <begin position="12"/>
        <end position="31"/>
    </location>
</feature>
<dbReference type="OrthoDB" id="7051771at2"/>
<dbReference type="InterPro" id="IPR000731">
    <property type="entry name" value="SSD"/>
</dbReference>
<dbReference type="PANTHER" id="PTHR33406:SF13">
    <property type="entry name" value="MEMBRANE PROTEIN YDFJ"/>
    <property type="match status" value="1"/>
</dbReference>
<evidence type="ECO:0000256" key="2">
    <source>
        <dbReference type="ARBA" id="ARBA00022475"/>
    </source>
</evidence>
<dbReference type="InterPro" id="IPR004869">
    <property type="entry name" value="MMPL_dom"/>
</dbReference>
<organism evidence="8 9">
    <name type="scientific">Exiguobacterium aurantiacum</name>
    <dbReference type="NCBI Taxonomy" id="33987"/>
    <lineage>
        <taxon>Bacteria</taxon>
        <taxon>Bacillati</taxon>
        <taxon>Bacillota</taxon>
        <taxon>Bacilli</taxon>
        <taxon>Bacillales</taxon>
        <taxon>Bacillales Family XII. Incertae Sedis</taxon>
        <taxon>Exiguobacterium</taxon>
    </lineage>
</organism>
<keyword evidence="5 6" id="KW-0472">Membrane</keyword>
<gene>
    <name evidence="8" type="primary">ydgH_2</name>
    <name evidence="8" type="ORF">NCTC13163_02778</name>
</gene>
<feature type="transmembrane region" description="Helical" evidence="6">
    <location>
        <begin position="557"/>
        <end position="578"/>
    </location>
</feature>
<feature type="transmembrane region" description="Helical" evidence="6">
    <location>
        <begin position="350"/>
        <end position="367"/>
    </location>
</feature>
<feature type="transmembrane region" description="Helical" evidence="6">
    <location>
        <begin position="661"/>
        <end position="680"/>
    </location>
</feature>
<feature type="transmembrane region" description="Helical" evidence="6">
    <location>
        <begin position="188"/>
        <end position="208"/>
    </location>
</feature>
<feature type="transmembrane region" description="Helical" evidence="6">
    <location>
        <begin position="259"/>
        <end position="285"/>
    </location>
</feature>
<dbReference type="STRING" id="1397694.GCA_000702585_00203"/>
<evidence type="ECO:0000259" key="7">
    <source>
        <dbReference type="PROSITE" id="PS50156"/>
    </source>
</evidence>
<dbReference type="InterPro" id="IPR050545">
    <property type="entry name" value="Mycobact_MmpL"/>
</dbReference>
<sequence>MERLGHTLVRWRYIVVAIWTVLLAVSVYFGLQLPGELRGNGFAIQDGRFAQVEDKLNDRFDRAGASMIVLLEGGDLDAALEEQREQLEALNGVDGIITPDENPDARSGDVAYLLLEFNDYETAEASIEDVRNALIQNSDTEIRLTGEPVFADDLNEASKNDLIRAELIGIPVALVVLLLVFGTPLAAFMPLFVGVITFIVAAGSLFFFAQTMELSIFVLNAVAMIAIALGIDFSLLLVNRYREELAKGKSREAAIVRTVATAGRSILFSGLCVFVGLAGLLFIQVDVFQAIALGALIAVAGAVLSALTLLPSALYIVGDSINKWRLIKTNEVRSEVRWQQLARFVMKRPVVMTLVALLLLLPSLWFVRDLELNIPDADALPTSYESRAALERWDDVFGATATDAVLLFETNDLTDSMILDELTALTDELNEDPIVDNVTTFLTASGLEPEAFQQLAEVAPEQLEAFDRLVTLDGDTNLALVNVSFDVPPSDKEAQAFVRDWREKGFEVGGPAAFNEEIYEEIYDSIPYAVITVILATFVILMWAFRSILIPIKAIIMNVLGLGATFGLLVIIFESGYVYDAETISILTPVFIFSLVFGLSMDYEVFLVSRIEEYYRETGDNDYATEMGLAKTSKIITSAAIIMIVVTGAFAFTGVSPIKQLGVGIALAIFIDATIIRILLVPSLMKLFGDWNWWWFGKKNLPKRNLH</sequence>
<feature type="transmembrane region" description="Helical" evidence="6">
    <location>
        <begin position="214"/>
        <end position="238"/>
    </location>
</feature>
<keyword evidence="4 6" id="KW-1133">Transmembrane helix</keyword>
<accession>A0A377FY29</accession>
<evidence type="ECO:0000313" key="9">
    <source>
        <dbReference type="Proteomes" id="UP000254060"/>
    </source>
</evidence>
<reference evidence="8 9" key="1">
    <citation type="submission" date="2018-06" db="EMBL/GenBank/DDBJ databases">
        <authorList>
            <consortium name="Pathogen Informatics"/>
            <person name="Doyle S."/>
        </authorList>
    </citation>
    <scope>NUCLEOTIDE SEQUENCE [LARGE SCALE GENOMIC DNA]</scope>
    <source>
        <strain evidence="8 9">NCTC13163</strain>
    </source>
</reference>
<proteinExistence type="predicted"/>
<dbReference type="AlphaFoldDB" id="A0A377FY29"/>
<dbReference type="RefSeq" id="WP_029333780.1">
    <property type="nucleotide sequence ID" value="NZ_UGGP01000001.1"/>
</dbReference>
<evidence type="ECO:0000256" key="1">
    <source>
        <dbReference type="ARBA" id="ARBA00004651"/>
    </source>
</evidence>
<feature type="transmembrane region" description="Helical" evidence="6">
    <location>
        <begin position="635"/>
        <end position="655"/>
    </location>
</feature>
<dbReference type="SUPFAM" id="SSF82866">
    <property type="entry name" value="Multidrug efflux transporter AcrB transmembrane domain"/>
    <property type="match status" value="2"/>
</dbReference>
<evidence type="ECO:0000256" key="3">
    <source>
        <dbReference type="ARBA" id="ARBA00022692"/>
    </source>
</evidence>
<comment type="subcellular location">
    <subcellularLocation>
        <location evidence="1">Cell membrane</location>
        <topology evidence="1">Multi-pass membrane protein</topology>
    </subcellularLocation>
</comment>
<dbReference type="PROSITE" id="PS50156">
    <property type="entry name" value="SSD"/>
    <property type="match status" value="1"/>
</dbReference>
<evidence type="ECO:0000256" key="6">
    <source>
        <dbReference type="SAM" id="Phobius"/>
    </source>
</evidence>
<dbReference type="Gene3D" id="1.20.1640.10">
    <property type="entry name" value="Multidrug efflux transporter AcrB transmembrane domain"/>
    <property type="match status" value="2"/>
</dbReference>
<protein>
    <submittedName>
        <fullName evidence="8">Membrane protein ydgH</fullName>
    </submittedName>
</protein>
<dbReference type="Pfam" id="PF03176">
    <property type="entry name" value="MMPL"/>
    <property type="match status" value="2"/>
</dbReference>
<feature type="transmembrane region" description="Helical" evidence="6">
    <location>
        <begin position="584"/>
        <end position="606"/>
    </location>
</feature>
<name>A0A377FY29_9BACL</name>
<keyword evidence="3 6" id="KW-0812">Transmembrane</keyword>